<evidence type="ECO:0000313" key="4">
    <source>
        <dbReference type="RefSeq" id="XP_022338351.1"/>
    </source>
</evidence>
<dbReference type="Gene3D" id="3.15.10.10">
    <property type="entry name" value="Bactericidal permeability-increasing protein, domain 1"/>
    <property type="match status" value="1"/>
</dbReference>
<evidence type="ECO:0000259" key="2">
    <source>
        <dbReference type="SMART" id="SM00329"/>
    </source>
</evidence>
<dbReference type="GO" id="GO:0005615">
    <property type="term" value="C:extracellular space"/>
    <property type="evidence" value="ECO:0007669"/>
    <property type="project" value="TreeGrafter"/>
</dbReference>
<dbReference type="InterPro" id="IPR032942">
    <property type="entry name" value="BPI/LBP/Plunc"/>
</dbReference>
<feature type="chain" id="PRO_5034827347" evidence="1">
    <location>
        <begin position="22"/>
        <end position="512"/>
    </location>
</feature>
<dbReference type="Proteomes" id="UP000694844">
    <property type="component" value="Chromosome 5"/>
</dbReference>
<feature type="signal peptide" evidence="1">
    <location>
        <begin position="1"/>
        <end position="21"/>
    </location>
</feature>
<protein>
    <submittedName>
        <fullName evidence="4">Uncharacterized protein LOC111133910</fullName>
    </submittedName>
</protein>
<reference evidence="4" key="1">
    <citation type="submission" date="2025-08" db="UniProtKB">
        <authorList>
            <consortium name="RefSeq"/>
        </authorList>
    </citation>
    <scope>IDENTIFICATION</scope>
    <source>
        <tissue evidence="4">Whole sample</tissue>
    </source>
</reference>
<dbReference type="GO" id="GO:0008289">
    <property type="term" value="F:lipid binding"/>
    <property type="evidence" value="ECO:0007669"/>
    <property type="project" value="InterPro"/>
</dbReference>
<dbReference type="Pfam" id="PF02886">
    <property type="entry name" value="LBP_BPI_CETP_C"/>
    <property type="match status" value="1"/>
</dbReference>
<sequence length="512" mass="57425">MKFLSTALLCTLLYLSEETECSSTNGTGVVFRLTGRGLTYGLNKAYSSYNNKKFNMSYSIGPINKTINETNYWIDKLQLINHNHDAKDLTDFDVKIVPESKCLNISVKGNLATMKGEVTCRNITHRDHSQNCTIVAKMPWFFQLHIGRSTIPNTGKYFTTEVCNSTDNCSLPINATTTEFTNCSSQQETLCRNEELLFRDFFRSLLRDKLKSICSIVRVLINNQLNYYMKSINLAPNIAKTLFWVDLTMPLDPVYNTTFLETFHKGELHWLLTDEVYPNCPNTNFDLNTETDNSSMTYLWISRNVVKAALEGLQIHGLLHFKITADTLDHTSGLNTTCRVGVCVGRLVPSLAKMYPNCFVDLDVYSLETPDILFEKDLLIINGKFIMFAYVRCPSSPSDQDIGIASLVGGASMRIKLSITNSILHGKIDAIEPNLENIDSEISGFDVQTVNFIIRSAVIVTIEPLLNQYGEKGVEIPIVHAHMINSSVRLIKDAIIIGSDIEADPTVSLNTV</sequence>
<evidence type="ECO:0000256" key="1">
    <source>
        <dbReference type="SAM" id="SignalP"/>
    </source>
</evidence>
<dbReference type="PANTHER" id="PTHR10504">
    <property type="entry name" value="BACTERICIDAL PERMEABILITY-INCREASING BPI PROTEIN-RELATED"/>
    <property type="match status" value="1"/>
</dbReference>
<organism evidence="3 4">
    <name type="scientific">Crassostrea virginica</name>
    <name type="common">Eastern oyster</name>
    <dbReference type="NCBI Taxonomy" id="6565"/>
    <lineage>
        <taxon>Eukaryota</taxon>
        <taxon>Metazoa</taxon>
        <taxon>Spiralia</taxon>
        <taxon>Lophotrochozoa</taxon>
        <taxon>Mollusca</taxon>
        <taxon>Bivalvia</taxon>
        <taxon>Autobranchia</taxon>
        <taxon>Pteriomorphia</taxon>
        <taxon>Ostreida</taxon>
        <taxon>Ostreoidea</taxon>
        <taxon>Ostreidae</taxon>
        <taxon>Crassostrea</taxon>
    </lineage>
</organism>
<dbReference type="GeneID" id="111133910"/>
<dbReference type="SMART" id="SM00329">
    <property type="entry name" value="BPI2"/>
    <property type="match status" value="1"/>
</dbReference>
<dbReference type="InterPro" id="IPR001124">
    <property type="entry name" value="Lipid-bd_serum_glycop_C"/>
</dbReference>
<proteinExistence type="predicted"/>
<evidence type="ECO:0000313" key="3">
    <source>
        <dbReference type="Proteomes" id="UP000694844"/>
    </source>
</evidence>
<dbReference type="PANTHER" id="PTHR10504:SF133">
    <property type="entry name" value="LIPID-BINDING SERUM GLYCOPROTEIN C-TERMINAL DOMAIN-CONTAINING PROTEIN"/>
    <property type="match status" value="1"/>
</dbReference>
<keyword evidence="1" id="KW-0732">Signal</keyword>
<dbReference type="SUPFAM" id="SSF55394">
    <property type="entry name" value="Bactericidal permeability-increasing protein, BPI"/>
    <property type="match status" value="1"/>
</dbReference>
<dbReference type="OrthoDB" id="10255543at2759"/>
<gene>
    <name evidence="4" type="primary">LOC111133910</name>
</gene>
<name>A0A8B8EFG9_CRAVI</name>
<accession>A0A8B8EFG9</accession>
<dbReference type="RefSeq" id="XP_022338351.1">
    <property type="nucleotide sequence ID" value="XM_022482643.1"/>
</dbReference>
<dbReference type="KEGG" id="cvn:111133910"/>
<dbReference type="Gene3D" id="3.15.20.10">
    <property type="entry name" value="Bactericidal permeability-increasing protein, domain 2"/>
    <property type="match status" value="1"/>
</dbReference>
<keyword evidence="3" id="KW-1185">Reference proteome</keyword>
<dbReference type="AlphaFoldDB" id="A0A8B8EFG9"/>
<dbReference type="InterPro" id="IPR017943">
    <property type="entry name" value="Bactericidal_perm-incr_a/b_dom"/>
</dbReference>
<feature type="domain" description="Lipid-binding serum glycoprotein C-terminal" evidence="2">
    <location>
        <begin position="291"/>
        <end position="499"/>
    </location>
</feature>